<dbReference type="AlphaFoldDB" id="A0A9J6BVI5"/>
<accession>A0A9J6BVI5</accession>
<protein>
    <recommendedName>
        <fullName evidence="4">Phospholipase B1, membrane-associated</fullName>
    </recommendedName>
</protein>
<dbReference type="InterPro" id="IPR001087">
    <property type="entry name" value="GDSL"/>
</dbReference>
<dbReference type="SUPFAM" id="SSF52266">
    <property type="entry name" value="SGNH hydrolase"/>
    <property type="match status" value="1"/>
</dbReference>
<feature type="signal peptide" evidence="1">
    <location>
        <begin position="1"/>
        <end position="18"/>
    </location>
</feature>
<dbReference type="GO" id="GO:0004620">
    <property type="term" value="F:phospholipase activity"/>
    <property type="evidence" value="ECO:0007669"/>
    <property type="project" value="InterPro"/>
</dbReference>
<dbReference type="Proteomes" id="UP001107558">
    <property type="component" value="Chromosome 3"/>
</dbReference>
<name>A0A9J6BVI5_POLVA</name>
<evidence type="ECO:0000256" key="1">
    <source>
        <dbReference type="SAM" id="SignalP"/>
    </source>
</evidence>
<keyword evidence="3" id="KW-1185">Reference proteome</keyword>
<evidence type="ECO:0008006" key="4">
    <source>
        <dbReference type="Google" id="ProtNLM"/>
    </source>
</evidence>
<dbReference type="EMBL" id="JADBJN010000003">
    <property type="protein sequence ID" value="KAG5673730.1"/>
    <property type="molecule type" value="Genomic_DNA"/>
</dbReference>
<evidence type="ECO:0000313" key="2">
    <source>
        <dbReference type="EMBL" id="KAG5673730.1"/>
    </source>
</evidence>
<comment type="caution">
    <text evidence="2">The sequence shown here is derived from an EMBL/GenBank/DDBJ whole genome shotgun (WGS) entry which is preliminary data.</text>
</comment>
<gene>
    <name evidence="2" type="ORF">PVAND_003750</name>
</gene>
<dbReference type="PANTHER" id="PTHR21325:SF31">
    <property type="entry name" value="GH22081P-RELATED"/>
    <property type="match status" value="1"/>
</dbReference>
<organism evidence="2 3">
    <name type="scientific">Polypedilum vanderplanki</name>
    <name type="common">Sleeping chironomid midge</name>
    <dbReference type="NCBI Taxonomy" id="319348"/>
    <lineage>
        <taxon>Eukaryota</taxon>
        <taxon>Metazoa</taxon>
        <taxon>Ecdysozoa</taxon>
        <taxon>Arthropoda</taxon>
        <taxon>Hexapoda</taxon>
        <taxon>Insecta</taxon>
        <taxon>Pterygota</taxon>
        <taxon>Neoptera</taxon>
        <taxon>Endopterygota</taxon>
        <taxon>Diptera</taxon>
        <taxon>Nematocera</taxon>
        <taxon>Chironomoidea</taxon>
        <taxon>Chironomidae</taxon>
        <taxon>Chironominae</taxon>
        <taxon>Polypedilum</taxon>
        <taxon>Polypedilum</taxon>
    </lineage>
</organism>
<dbReference type="CDD" id="cd01824">
    <property type="entry name" value="Phospholipase_B_like"/>
    <property type="match status" value="1"/>
</dbReference>
<keyword evidence="1" id="KW-0732">Signal</keyword>
<reference evidence="2" key="1">
    <citation type="submission" date="2021-03" db="EMBL/GenBank/DDBJ databases">
        <title>Chromosome level genome of the anhydrobiotic midge Polypedilum vanderplanki.</title>
        <authorList>
            <person name="Yoshida Y."/>
            <person name="Kikawada T."/>
            <person name="Gusev O."/>
        </authorList>
    </citation>
    <scope>NUCLEOTIDE SEQUENCE</scope>
    <source>
        <strain evidence="2">NIAS01</strain>
        <tissue evidence="2">Whole body or cell culture</tissue>
    </source>
</reference>
<dbReference type="Pfam" id="PF00657">
    <property type="entry name" value="Lipase_GDSL"/>
    <property type="match status" value="1"/>
</dbReference>
<dbReference type="PANTHER" id="PTHR21325">
    <property type="entry name" value="PHOSPHOLIPASE B, PLB1"/>
    <property type="match status" value="1"/>
</dbReference>
<proteinExistence type="predicted"/>
<dbReference type="Gene3D" id="3.40.50.1110">
    <property type="entry name" value="SGNH hydrolase"/>
    <property type="match status" value="1"/>
</dbReference>
<sequence>MNSLKSFIFLCIVAVANLQSTKISRNSGNLLTNLTQVQEFKDHIVTSSLDNSLMIRMFYRGFRELYSNLMSGTGNRHNSERYQTAISNRVPFPCVDVKNFRSKKKPKSVHQLRPGDFDIVAAMGDSLTSATAANSAALHELLVENRGLSWSIGGQGSWRSHLTLPNILKVFNPNLYGFSLSDAYNVHKSAQFNIAENIATTTDMPFNAKILMQRMMKDPRVDMKKHWKLLTLMIGGNDFCSDVCHQKNATQWLNEVQRKYLVQTLRYLRDASPRTLVNLVPSPLVNLLFSVDRVAIPLSCYLSMPIECSCLFGKKYSRNREQYRVLERKFTQIMEEVSFMSELHTNDFTVVYQPFFKDASIFYQNNDKPDLTIMAIDCLHLSQKGHALSANGIWNNMLEPVGRKSLGLQPLFKKFNCPTERHPYIFTNYNSNNFF</sequence>
<dbReference type="GO" id="GO:0006644">
    <property type="term" value="P:phospholipid metabolic process"/>
    <property type="evidence" value="ECO:0007669"/>
    <property type="project" value="TreeGrafter"/>
</dbReference>
<feature type="chain" id="PRO_5039905144" description="Phospholipase B1, membrane-associated" evidence="1">
    <location>
        <begin position="19"/>
        <end position="435"/>
    </location>
</feature>
<dbReference type="InterPro" id="IPR035547">
    <property type="entry name" value="Phospholipase_B"/>
</dbReference>
<evidence type="ECO:0000313" key="3">
    <source>
        <dbReference type="Proteomes" id="UP001107558"/>
    </source>
</evidence>
<dbReference type="InterPro" id="IPR038885">
    <property type="entry name" value="PLB1"/>
</dbReference>
<dbReference type="InterPro" id="IPR036514">
    <property type="entry name" value="SGNH_hydro_sf"/>
</dbReference>
<dbReference type="OrthoDB" id="10265800at2759"/>